<organism evidence="2 4">
    <name type="scientific">Anoxybacillus flavithermus</name>
    <dbReference type="NCBI Taxonomy" id="33934"/>
    <lineage>
        <taxon>Bacteria</taxon>
        <taxon>Bacillati</taxon>
        <taxon>Bacillota</taxon>
        <taxon>Bacilli</taxon>
        <taxon>Bacillales</taxon>
        <taxon>Anoxybacillaceae</taxon>
        <taxon>Anoxybacillus</taxon>
    </lineage>
</organism>
<dbReference type="PANTHER" id="PTHR40072">
    <property type="entry name" value="MOLYBDOPTERIN-GUANINE DINUCLEOTIDE BIOSYNTHESIS ADAPTER PROTEIN-RELATED"/>
    <property type="match status" value="1"/>
</dbReference>
<gene>
    <name evidence="3" type="primary">mobB</name>
    <name evidence="3" type="ORF">EA138_07215</name>
    <name evidence="2" type="ORF">TAF16_1422</name>
</gene>
<dbReference type="NCBIfam" id="TIGR00176">
    <property type="entry name" value="mobB"/>
    <property type="match status" value="1"/>
</dbReference>
<comment type="caution">
    <text evidence="2">The sequence shown here is derived from an EMBL/GenBank/DDBJ whole genome shotgun (WGS) entry which is preliminary data.</text>
</comment>
<evidence type="ECO:0000313" key="3">
    <source>
        <dbReference type="EMBL" id="RWU13513.1"/>
    </source>
</evidence>
<dbReference type="AlphaFoldDB" id="A0A178TEM6"/>
<dbReference type="GO" id="GO:0006777">
    <property type="term" value="P:Mo-molybdopterin cofactor biosynthetic process"/>
    <property type="evidence" value="ECO:0007669"/>
    <property type="project" value="InterPro"/>
</dbReference>
<dbReference type="OrthoDB" id="9786803at2"/>
<dbReference type="Gene3D" id="3.40.50.300">
    <property type="entry name" value="P-loop containing nucleotide triphosphate hydrolases"/>
    <property type="match status" value="1"/>
</dbReference>
<dbReference type="InterPro" id="IPR052539">
    <property type="entry name" value="MGD_biosynthesis_adapter"/>
</dbReference>
<accession>A0A178TEM6</accession>
<evidence type="ECO:0000313" key="4">
    <source>
        <dbReference type="Proteomes" id="UP000078336"/>
    </source>
</evidence>
<dbReference type="EMBL" id="SBBW01000021">
    <property type="protein sequence ID" value="RWU13513.1"/>
    <property type="molecule type" value="Genomic_DNA"/>
</dbReference>
<evidence type="ECO:0000259" key="1">
    <source>
        <dbReference type="Pfam" id="PF03205"/>
    </source>
</evidence>
<dbReference type="InterPro" id="IPR004435">
    <property type="entry name" value="MobB_dom"/>
</dbReference>
<protein>
    <submittedName>
        <fullName evidence="3">Molybdopterin-guanine dinucleotide biosynthesis protein B</fullName>
    </submittedName>
    <submittedName>
        <fullName evidence="2">Molybdopterin-guanine dinucleotide biosynthesis protein MobB</fullName>
    </submittedName>
</protein>
<dbReference type="SUPFAM" id="SSF52540">
    <property type="entry name" value="P-loop containing nucleoside triphosphate hydrolases"/>
    <property type="match status" value="1"/>
</dbReference>
<reference evidence="3 5" key="2">
    <citation type="submission" date="2019-01" db="EMBL/GenBank/DDBJ databases">
        <title>Anoxybacillus flavithermus in powdered infant formula.</title>
        <authorList>
            <person name="Rhee M.S."/>
            <person name="Choi I.-G."/>
            <person name="Cho T.J."/>
            <person name="Park B."/>
        </authorList>
    </citation>
    <scope>NUCLEOTIDE SEQUENCE [LARGE SCALE GENOMIC DNA]</scope>
    <source>
        <strain evidence="3 5">FHS-PPAM212</strain>
    </source>
</reference>
<dbReference type="GO" id="GO:0005525">
    <property type="term" value="F:GTP binding"/>
    <property type="evidence" value="ECO:0007669"/>
    <property type="project" value="InterPro"/>
</dbReference>
<dbReference type="PANTHER" id="PTHR40072:SF1">
    <property type="entry name" value="MOLYBDOPTERIN-GUANINE DINUCLEOTIDE BIOSYNTHESIS ADAPTER PROTEIN"/>
    <property type="match status" value="1"/>
</dbReference>
<evidence type="ECO:0000313" key="5">
    <source>
        <dbReference type="Proteomes" id="UP000286434"/>
    </source>
</evidence>
<dbReference type="Proteomes" id="UP000286434">
    <property type="component" value="Unassembled WGS sequence"/>
</dbReference>
<dbReference type="PATRIC" id="fig|33934.7.peg.1845"/>
<dbReference type="Pfam" id="PF03205">
    <property type="entry name" value="MobB"/>
    <property type="match status" value="1"/>
</dbReference>
<proteinExistence type="predicted"/>
<reference evidence="2 4" key="1">
    <citation type="submission" date="2016-03" db="EMBL/GenBank/DDBJ databases">
        <title>Spore heat resistance.</title>
        <authorList>
            <person name="Boekhorst J."/>
            <person name="Berendsen E.M."/>
            <person name="Wells-Bennik M.H."/>
            <person name="Kuipers O.P."/>
        </authorList>
    </citation>
    <scope>NUCLEOTIDE SEQUENCE [LARGE SCALE GENOMIC DNA]</scope>
    <source>
        <strain evidence="2 4">AF16</strain>
    </source>
</reference>
<sequence length="174" mass="19691">MVMIILQVVGYQNSGKTTLIEKCVKELTKQGYKVGTLKHHGHGGKPALPKEKDSTRHWEAGAVVSAVEGDGTLLLTATAKNGWNLSELIELYRHFAIDLLLIEGFKHSPYPKIVCLRDESDVYLLQLPNVVASISWMPLKQGNSFFIQEENKYMQWIMNYVKGEKHVCDCERTD</sequence>
<keyword evidence="4" id="KW-1185">Reference proteome</keyword>
<dbReference type="EMBL" id="LUCQ01000082">
    <property type="protein sequence ID" value="OAO79707.1"/>
    <property type="molecule type" value="Genomic_DNA"/>
</dbReference>
<dbReference type="CDD" id="cd03116">
    <property type="entry name" value="MobB"/>
    <property type="match status" value="1"/>
</dbReference>
<evidence type="ECO:0000313" key="2">
    <source>
        <dbReference type="EMBL" id="OAO79707.1"/>
    </source>
</evidence>
<dbReference type="InterPro" id="IPR027417">
    <property type="entry name" value="P-loop_NTPase"/>
</dbReference>
<dbReference type="Proteomes" id="UP000078336">
    <property type="component" value="Unassembled WGS sequence"/>
</dbReference>
<feature type="domain" description="Molybdopterin-guanine dinucleotide biosynthesis protein B (MobB)" evidence="1">
    <location>
        <begin position="5"/>
        <end position="135"/>
    </location>
</feature>
<dbReference type="RefSeq" id="WP_035018559.1">
    <property type="nucleotide sequence ID" value="NZ_JABJUT010000020.1"/>
</dbReference>
<name>A0A178TEM6_9BACL</name>